<name>A0A6V7QDC6_ANACO</name>
<feature type="region of interest" description="Disordered" evidence="1">
    <location>
        <begin position="1"/>
        <end position="50"/>
    </location>
</feature>
<organism evidence="2">
    <name type="scientific">Ananas comosus var. bracteatus</name>
    <name type="common">red pineapple</name>
    <dbReference type="NCBI Taxonomy" id="296719"/>
    <lineage>
        <taxon>Eukaryota</taxon>
        <taxon>Viridiplantae</taxon>
        <taxon>Streptophyta</taxon>
        <taxon>Embryophyta</taxon>
        <taxon>Tracheophyta</taxon>
        <taxon>Spermatophyta</taxon>
        <taxon>Magnoliopsida</taxon>
        <taxon>Liliopsida</taxon>
        <taxon>Poales</taxon>
        <taxon>Bromeliaceae</taxon>
        <taxon>Bromelioideae</taxon>
        <taxon>Ananas</taxon>
    </lineage>
</organism>
<dbReference type="EMBL" id="LR862135">
    <property type="protein sequence ID" value="CAD1840835.1"/>
    <property type="molecule type" value="Genomic_DNA"/>
</dbReference>
<gene>
    <name evidence="2" type="ORF">CB5_LOCUS24046</name>
</gene>
<reference evidence="2" key="1">
    <citation type="submission" date="2020-07" db="EMBL/GenBank/DDBJ databases">
        <authorList>
            <person name="Lin J."/>
        </authorList>
    </citation>
    <scope>NUCLEOTIDE SEQUENCE</scope>
</reference>
<protein>
    <submittedName>
        <fullName evidence="2">Uncharacterized protein</fullName>
    </submittedName>
</protein>
<accession>A0A6V7QDC6</accession>
<evidence type="ECO:0000313" key="2">
    <source>
        <dbReference type="EMBL" id="CAD1840835.1"/>
    </source>
</evidence>
<evidence type="ECO:0000256" key="1">
    <source>
        <dbReference type="SAM" id="MobiDB-lite"/>
    </source>
</evidence>
<dbReference type="AlphaFoldDB" id="A0A6V7QDC6"/>
<feature type="compositionally biased region" description="Basic and acidic residues" evidence="1">
    <location>
        <begin position="1"/>
        <end position="23"/>
    </location>
</feature>
<sequence length="342" mass="36691">MGRRGDGPDDRKALAPRKAERRAPPAGRLRFRAAAERSRGAPTAHRGTRLEAREALVSRKDEHGSSPTICFRRVSGQKKVSILASPVSSSDVVSNASQAGKTFRLGCSFNCEVGIPEELMIQSQPLLSSTLQGPTSARPPLVPSKAQLRWTFFQSRLAVGLTSGSTSLFRAEIFLCSPHQLLRWISWEGTFNGPTFFHPCSVASQLLLASGGGDLTTWCLAVGGKGHAPLADFAEYQVFAPHSPDSVDFGDGGSVNRHFMVPDLGHDCPLLPLELPPLDASPPVEISLPVLSEAPLVLFSGSQVLAPACRTWCVATTEEVKAGTIRHADRGLRTSGLPQRTL</sequence>
<proteinExistence type="predicted"/>